<proteinExistence type="predicted"/>
<gene>
    <name evidence="2" type="ORF">KIW84_071268</name>
</gene>
<dbReference type="Proteomes" id="UP001058974">
    <property type="component" value="Chromosome 7"/>
</dbReference>
<keyword evidence="1" id="KW-0812">Transmembrane</keyword>
<keyword evidence="1" id="KW-0472">Membrane</keyword>
<evidence type="ECO:0000313" key="2">
    <source>
        <dbReference type="EMBL" id="KAI5384192.1"/>
    </source>
</evidence>
<dbReference type="EMBL" id="JAMSHJ010000007">
    <property type="protein sequence ID" value="KAI5384192.1"/>
    <property type="molecule type" value="Genomic_DNA"/>
</dbReference>
<evidence type="ECO:0000256" key="1">
    <source>
        <dbReference type="SAM" id="Phobius"/>
    </source>
</evidence>
<comment type="caution">
    <text evidence="2">The sequence shown here is derived from an EMBL/GenBank/DDBJ whole genome shotgun (WGS) entry which is preliminary data.</text>
</comment>
<keyword evidence="3" id="KW-1185">Reference proteome</keyword>
<sequence>MKGANNLGGLRFQEQFGKINVHILIELCSSYNFTTKNSSIPEVVNRISTRVMNWAVPVYLLPVAGSYLILGMSRLAKLGPHVADYATLILENSFDDTRMQLHH</sequence>
<feature type="transmembrane region" description="Helical" evidence="1">
    <location>
        <begin position="51"/>
        <end position="70"/>
    </location>
</feature>
<dbReference type="Gramene" id="Psat07G0126800-T1">
    <property type="protein sequence ID" value="KAI5384192.1"/>
    <property type="gene ID" value="KIW84_071268"/>
</dbReference>
<name>A0A9D4VIC3_PEA</name>
<keyword evidence="1" id="KW-1133">Transmembrane helix</keyword>
<evidence type="ECO:0000313" key="3">
    <source>
        <dbReference type="Proteomes" id="UP001058974"/>
    </source>
</evidence>
<dbReference type="AlphaFoldDB" id="A0A9D4VIC3"/>
<accession>A0A9D4VIC3</accession>
<organism evidence="2 3">
    <name type="scientific">Pisum sativum</name>
    <name type="common">Garden pea</name>
    <name type="synonym">Lathyrus oleraceus</name>
    <dbReference type="NCBI Taxonomy" id="3888"/>
    <lineage>
        <taxon>Eukaryota</taxon>
        <taxon>Viridiplantae</taxon>
        <taxon>Streptophyta</taxon>
        <taxon>Embryophyta</taxon>
        <taxon>Tracheophyta</taxon>
        <taxon>Spermatophyta</taxon>
        <taxon>Magnoliopsida</taxon>
        <taxon>eudicotyledons</taxon>
        <taxon>Gunneridae</taxon>
        <taxon>Pentapetalae</taxon>
        <taxon>rosids</taxon>
        <taxon>fabids</taxon>
        <taxon>Fabales</taxon>
        <taxon>Fabaceae</taxon>
        <taxon>Papilionoideae</taxon>
        <taxon>50 kb inversion clade</taxon>
        <taxon>NPAAA clade</taxon>
        <taxon>Hologalegina</taxon>
        <taxon>IRL clade</taxon>
        <taxon>Fabeae</taxon>
        <taxon>Lathyrus</taxon>
    </lineage>
</organism>
<reference evidence="2 3" key="1">
    <citation type="journal article" date="2022" name="Nat. Genet.">
        <title>Improved pea reference genome and pan-genome highlight genomic features and evolutionary characteristics.</title>
        <authorList>
            <person name="Yang T."/>
            <person name="Liu R."/>
            <person name="Luo Y."/>
            <person name="Hu S."/>
            <person name="Wang D."/>
            <person name="Wang C."/>
            <person name="Pandey M.K."/>
            <person name="Ge S."/>
            <person name="Xu Q."/>
            <person name="Li N."/>
            <person name="Li G."/>
            <person name="Huang Y."/>
            <person name="Saxena R.K."/>
            <person name="Ji Y."/>
            <person name="Li M."/>
            <person name="Yan X."/>
            <person name="He Y."/>
            <person name="Liu Y."/>
            <person name="Wang X."/>
            <person name="Xiang C."/>
            <person name="Varshney R.K."/>
            <person name="Ding H."/>
            <person name="Gao S."/>
            <person name="Zong X."/>
        </authorList>
    </citation>
    <scope>NUCLEOTIDE SEQUENCE [LARGE SCALE GENOMIC DNA]</scope>
    <source>
        <strain evidence="2 3">cv. Zhongwan 6</strain>
    </source>
</reference>
<protein>
    <submittedName>
        <fullName evidence="2">Uncharacterized protein</fullName>
    </submittedName>
</protein>